<dbReference type="Proteomes" id="UP000693946">
    <property type="component" value="Linkage Group LG15"/>
</dbReference>
<keyword evidence="11" id="KW-1185">Reference proteome</keyword>
<dbReference type="GO" id="GO:0004518">
    <property type="term" value="F:nuclease activity"/>
    <property type="evidence" value="ECO:0007669"/>
    <property type="project" value="UniProtKB-KW"/>
</dbReference>
<dbReference type="AlphaFoldDB" id="A0AAV6S3Q8"/>
<gene>
    <name evidence="10" type="ORF">JOB18_034588</name>
</gene>
<dbReference type="PANTHER" id="PTHR22930:SF267">
    <property type="entry name" value="NUCLEASE HARBI1-RELATED"/>
    <property type="match status" value="1"/>
</dbReference>
<dbReference type="EMBL" id="JAGKHQ010000007">
    <property type="protein sequence ID" value="KAG7512613.1"/>
    <property type="molecule type" value="Genomic_DNA"/>
</dbReference>
<keyword evidence="7" id="KW-0539">Nucleus</keyword>
<proteinExistence type="inferred from homology"/>
<feature type="domain" description="DDE Tnp4" evidence="9">
    <location>
        <begin position="82"/>
        <end position="230"/>
    </location>
</feature>
<feature type="compositionally biased region" description="Basic and acidic residues" evidence="8">
    <location>
        <begin position="261"/>
        <end position="270"/>
    </location>
</feature>
<dbReference type="PANTHER" id="PTHR22930">
    <property type="match status" value="1"/>
</dbReference>
<evidence type="ECO:0000256" key="6">
    <source>
        <dbReference type="ARBA" id="ARBA00022801"/>
    </source>
</evidence>
<organism evidence="10 11">
    <name type="scientific">Solea senegalensis</name>
    <name type="common">Senegalese sole</name>
    <dbReference type="NCBI Taxonomy" id="28829"/>
    <lineage>
        <taxon>Eukaryota</taxon>
        <taxon>Metazoa</taxon>
        <taxon>Chordata</taxon>
        <taxon>Craniata</taxon>
        <taxon>Vertebrata</taxon>
        <taxon>Euteleostomi</taxon>
        <taxon>Actinopterygii</taxon>
        <taxon>Neopterygii</taxon>
        <taxon>Teleostei</taxon>
        <taxon>Neoteleostei</taxon>
        <taxon>Acanthomorphata</taxon>
        <taxon>Carangaria</taxon>
        <taxon>Pleuronectiformes</taxon>
        <taxon>Pleuronectoidei</taxon>
        <taxon>Soleidae</taxon>
        <taxon>Solea</taxon>
    </lineage>
</organism>
<evidence type="ECO:0000259" key="9">
    <source>
        <dbReference type="Pfam" id="PF13359"/>
    </source>
</evidence>
<comment type="subcellular location">
    <subcellularLocation>
        <location evidence="2">Nucleus</location>
    </subcellularLocation>
</comment>
<evidence type="ECO:0000256" key="3">
    <source>
        <dbReference type="ARBA" id="ARBA00006958"/>
    </source>
</evidence>
<evidence type="ECO:0000256" key="4">
    <source>
        <dbReference type="ARBA" id="ARBA00022722"/>
    </source>
</evidence>
<dbReference type="InterPro" id="IPR045249">
    <property type="entry name" value="HARBI1-like"/>
</dbReference>
<comment type="cofactor">
    <cofactor evidence="1">
        <name>a divalent metal cation</name>
        <dbReference type="ChEBI" id="CHEBI:60240"/>
    </cofactor>
</comment>
<feature type="region of interest" description="Disordered" evidence="8">
    <location>
        <begin position="236"/>
        <end position="270"/>
    </location>
</feature>
<dbReference type="Pfam" id="PF13359">
    <property type="entry name" value="DDE_Tnp_4"/>
    <property type="match status" value="1"/>
</dbReference>
<dbReference type="GO" id="GO:0016787">
    <property type="term" value="F:hydrolase activity"/>
    <property type="evidence" value="ECO:0007669"/>
    <property type="project" value="UniProtKB-KW"/>
</dbReference>
<protein>
    <recommendedName>
        <fullName evidence="9">DDE Tnp4 domain-containing protein</fullName>
    </recommendedName>
</protein>
<keyword evidence="6" id="KW-0378">Hydrolase</keyword>
<comment type="similarity">
    <text evidence="3">Belongs to the HARBI1 family.</text>
</comment>
<name>A0AAV6S3Q8_SOLSE</name>
<evidence type="ECO:0000256" key="5">
    <source>
        <dbReference type="ARBA" id="ARBA00022723"/>
    </source>
</evidence>
<reference evidence="10 11" key="1">
    <citation type="journal article" date="2021" name="Sci. Rep.">
        <title>Chromosome anchoring in Senegalese sole (Solea senegalensis) reveals sex-associated markers and genome rearrangements in flatfish.</title>
        <authorList>
            <person name="Guerrero-Cozar I."/>
            <person name="Gomez-Garrido J."/>
            <person name="Berbel C."/>
            <person name="Martinez-Blanch J.F."/>
            <person name="Alioto T."/>
            <person name="Claros M.G."/>
            <person name="Gagnaire P.A."/>
            <person name="Manchado M."/>
        </authorList>
    </citation>
    <scope>NUCLEOTIDE SEQUENCE [LARGE SCALE GENOMIC DNA]</scope>
    <source>
        <strain evidence="10">Sse05_10M</strain>
    </source>
</reference>
<evidence type="ECO:0000256" key="1">
    <source>
        <dbReference type="ARBA" id="ARBA00001968"/>
    </source>
</evidence>
<dbReference type="GO" id="GO:0046872">
    <property type="term" value="F:metal ion binding"/>
    <property type="evidence" value="ECO:0007669"/>
    <property type="project" value="UniProtKB-KW"/>
</dbReference>
<feature type="compositionally biased region" description="Basic and acidic residues" evidence="8">
    <location>
        <begin position="238"/>
        <end position="248"/>
    </location>
</feature>
<comment type="caution">
    <text evidence="10">The sequence shown here is derived from an EMBL/GenBank/DDBJ whole genome shotgun (WGS) entry which is preliminary data.</text>
</comment>
<accession>A0AAV6S3Q8</accession>
<dbReference type="InterPro" id="IPR027806">
    <property type="entry name" value="HARBI1_dom"/>
</dbReference>
<keyword evidence="4" id="KW-0540">Nuclease</keyword>
<evidence type="ECO:0000256" key="7">
    <source>
        <dbReference type="ARBA" id="ARBA00023242"/>
    </source>
</evidence>
<dbReference type="GO" id="GO:0005634">
    <property type="term" value="C:nucleus"/>
    <property type="evidence" value="ECO:0007669"/>
    <property type="project" value="UniProtKB-SubCell"/>
</dbReference>
<evidence type="ECO:0000256" key="2">
    <source>
        <dbReference type="ARBA" id="ARBA00004123"/>
    </source>
</evidence>
<evidence type="ECO:0000256" key="8">
    <source>
        <dbReference type="SAM" id="MobiDB-lite"/>
    </source>
</evidence>
<evidence type="ECO:0000313" key="10">
    <source>
        <dbReference type="EMBL" id="KAG7512613.1"/>
    </source>
</evidence>
<sequence>MACPFIDNPVNEEARIIRRAFLPPPGLFQDRTNPLTHTDAYLWESSLTSINIYITFPGHHDPQRIKEAFYAIAGFPNVLGCIDCSHVRIVAPSGPVERDYVDRRNDHSLNVQMICDANYLITNIEAKWPGGVHDARIFRASSVAQRLAQREFEGILLGDRGYPCLPYLLTPYSDPGTEAEEAFNGALNSTRARIEMVFGQLKSRFQCLKYWRVAPERACDITVACAILHNIATIRSHPQKEAPGRHTGGEMGGPQSHARRHGWEGREGPL</sequence>
<evidence type="ECO:0000313" key="11">
    <source>
        <dbReference type="Proteomes" id="UP000693946"/>
    </source>
</evidence>
<keyword evidence="5" id="KW-0479">Metal-binding</keyword>